<feature type="domain" description="SLH" evidence="2">
    <location>
        <begin position="402"/>
        <end position="463"/>
    </location>
</feature>
<dbReference type="PANTHER" id="PTHR31157">
    <property type="entry name" value="SCP DOMAIN-CONTAINING PROTEIN"/>
    <property type="match status" value="1"/>
</dbReference>
<feature type="domain" description="SLH" evidence="2">
    <location>
        <begin position="337"/>
        <end position="401"/>
    </location>
</feature>
<dbReference type="PANTHER" id="PTHR31157:SF1">
    <property type="entry name" value="SCP DOMAIN-CONTAINING PROTEIN"/>
    <property type="match status" value="1"/>
</dbReference>
<dbReference type="PROSITE" id="PS51272">
    <property type="entry name" value="SLH"/>
    <property type="match status" value="3"/>
</dbReference>
<accession>A0ABP9WLR3</accession>
<evidence type="ECO:0000259" key="2">
    <source>
        <dbReference type="PROSITE" id="PS51272"/>
    </source>
</evidence>
<reference evidence="3 4" key="1">
    <citation type="submission" date="2024-02" db="EMBL/GenBank/DDBJ databases">
        <title>Lysinimicrobium sediminis NBRC 112286.</title>
        <authorList>
            <person name="Ichikawa N."/>
            <person name="Katano-Makiyama Y."/>
            <person name="Hidaka K."/>
        </authorList>
    </citation>
    <scope>NUCLEOTIDE SEQUENCE [LARGE SCALE GENOMIC DNA]</scope>
    <source>
        <strain evidence="3 4">NBRC 112286</strain>
    </source>
</reference>
<dbReference type="SUPFAM" id="SSF55797">
    <property type="entry name" value="PR-1-like"/>
    <property type="match status" value="1"/>
</dbReference>
<proteinExistence type="predicted"/>
<feature type="signal peptide" evidence="1">
    <location>
        <begin position="1"/>
        <end position="30"/>
    </location>
</feature>
<evidence type="ECO:0000313" key="3">
    <source>
        <dbReference type="EMBL" id="GAA5519883.1"/>
    </source>
</evidence>
<organism evidence="3 4">
    <name type="scientific">Demequina sediminis</name>
    <dbReference type="NCBI Taxonomy" id="1930058"/>
    <lineage>
        <taxon>Bacteria</taxon>
        <taxon>Bacillati</taxon>
        <taxon>Actinomycetota</taxon>
        <taxon>Actinomycetes</taxon>
        <taxon>Micrococcales</taxon>
        <taxon>Demequinaceae</taxon>
        <taxon>Demequina</taxon>
    </lineage>
</organism>
<feature type="chain" id="PRO_5047280695" description="SLH domain-containing protein" evidence="1">
    <location>
        <begin position="31"/>
        <end position="463"/>
    </location>
</feature>
<name>A0ABP9WLR3_9MICO</name>
<feature type="domain" description="SLH" evidence="2">
    <location>
        <begin position="272"/>
        <end position="336"/>
    </location>
</feature>
<dbReference type="RefSeq" id="WP_286215627.1">
    <property type="nucleotide sequence ID" value="NZ_AP027736.1"/>
</dbReference>
<evidence type="ECO:0000256" key="1">
    <source>
        <dbReference type="SAM" id="SignalP"/>
    </source>
</evidence>
<sequence length="463" mass="49150">MGLGSPRTLTKAASALAALTLALGIPLAVAPAASADSSTTILELTNDYRASKGLKPLRWNQDVANVASAWSASMLSSRTLAHNRKFSSQIPGGWSRAAENVGYACGYSSAEKAAAVIMNAWKNSPDHDENLRGDYTDIGIGFAWDASSTCAYATQNFAKYSSSSTSSIFGTLVSPSGTPVSGATVYARYSGGTRSTTTDSAGDYKLTNLPRTTYTLEYRTGSTALRSEYFTDAPVVSCASRVKLGGTDLLRVNAKLSPSTAPVADGSTVLCDVSPDKTSSYYSAFAGEIQWLADAGITTGWSNGYGGKNYKPLTSTTRDAMAAFLYRLEGEPPVDTAAAPEFTDTASSAFQTEIAWLATTGITTGWSTPSGREFRPTAQVTRDAMAAFLYRYAGEPPFTPPATSPFTDVATTSPFYKEITWLAETGITTGWSVSGGKKEFRPLNKITRDAMAAFLFRFDEQGL</sequence>
<dbReference type="InterPro" id="IPR035940">
    <property type="entry name" value="CAP_sf"/>
</dbReference>
<dbReference type="InterPro" id="IPR001119">
    <property type="entry name" value="SLH_dom"/>
</dbReference>
<dbReference type="CDD" id="cd05379">
    <property type="entry name" value="CAP_bacterial"/>
    <property type="match status" value="1"/>
</dbReference>
<dbReference type="Pfam" id="PF13620">
    <property type="entry name" value="CarboxypepD_reg"/>
    <property type="match status" value="1"/>
</dbReference>
<dbReference type="Pfam" id="PF00188">
    <property type="entry name" value="CAP"/>
    <property type="match status" value="1"/>
</dbReference>
<keyword evidence="4" id="KW-1185">Reference proteome</keyword>
<comment type="caution">
    <text evidence="3">The sequence shown here is derived from an EMBL/GenBank/DDBJ whole genome shotgun (WGS) entry which is preliminary data.</text>
</comment>
<gene>
    <name evidence="3" type="ORF">Lsed01_02341</name>
</gene>
<dbReference type="InterPro" id="IPR013784">
    <property type="entry name" value="Carb-bd-like_fold"/>
</dbReference>
<dbReference type="Gene3D" id="3.40.33.10">
    <property type="entry name" value="CAP"/>
    <property type="match status" value="1"/>
</dbReference>
<dbReference type="InterPro" id="IPR014044">
    <property type="entry name" value="CAP_dom"/>
</dbReference>
<dbReference type="Pfam" id="PF00395">
    <property type="entry name" value="SLH"/>
    <property type="match status" value="3"/>
</dbReference>
<dbReference type="EMBL" id="BAABRR010000014">
    <property type="protein sequence ID" value="GAA5519883.1"/>
    <property type="molecule type" value="Genomic_DNA"/>
</dbReference>
<protein>
    <recommendedName>
        <fullName evidence="2">SLH domain-containing protein</fullName>
    </recommendedName>
</protein>
<dbReference type="Gene3D" id="2.60.40.1120">
    <property type="entry name" value="Carboxypeptidase-like, regulatory domain"/>
    <property type="match status" value="1"/>
</dbReference>
<keyword evidence="1" id="KW-0732">Signal</keyword>
<dbReference type="SUPFAM" id="SSF49452">
    <property type="entry name" value="Starch-binding domain-like"/>
    <property type="match status" value="1"/>
</dbReference>
<dbReference type="Proteomes" id="UP001426770">
    <property type="component" value="Unassembled WGS sequence"/>
</dbReference>
<evidence type="ECO:0000313" key="4">
    <source>
        <dbReference type="Proteomes" id="UP001426770"/>
    </source>
</evidence>